<evidence type="ECO:0008006" key="3">
    <source>
        <dbReference type="Google" id="ProtNLM"/>
    </source>
</evidence>
<evidence type="ECO:0000313" key="1">
    <source>
        <dbReference type="EMBL" id="MEK8027254.1"/>
    </source>
</evidence>
<protein>
    <recommendedName>
        <fullName evidence="3">Flagellar hook-length control protein FliK</fullName>
    </recommendedName>
</protein>
<sequence length="188" mass="20145">MDIHQMHLRYDAPADRILWQVRTRGGELLSVWLTRRLLSMIWAPFVDLVGRAQLAPTTSTLAAAGTPPPLLVPEARALMAEVARTRELPGADFSQPFDRSMPASEPLGAEPLLPQTVDLGPRPQGGGLAIRLRDGGGRALALQLDPDLSSALLRLLEQALRQADWGLPVAPAAPVAAADAPHGAVWLN</sequence>
<evidence type="ECO:0000313" key="2">
    <source>
        <dbReference type="Proteomes" id="UP001368500"/>
    </source>
</evidence>
<reference evidence="1 2" key="1">
    <citation type="submission" date="2024-04" db="EMBL/GenBank/DDBJ databases">
        <title>Novel species of the genus Ideonella isolated from streams.</title>
        <authorList>
            <person name="Lu H."/>
        </authorList>
    </citation>
    <scope>NUCLEOTIDE SEQUENCE [LARGE SCALE GENOMIC DNA]</scope>
    <source>
        <strain evidence="1 2">BYS139W</strain>
    </source>
</reference>
<comment type="caution">
    <text evidence="1">The sequence shown here is derived from an EMBL/GenBank/DDBJ whole genome shotgun (WGS) entry which is preliminary data.</text>
</comment>
<name>A0ABU9BDQ2_9BURK</name>
<dbReference type="RefSeq" id="WP_341375031.1">
    <property type="nucleotide sequence ID" value="NZ_JBBUTF010000013.1"/>
</dbReference>
<keyword evidence="2" id="KW-1185">Reference proteome</keyword>
<organism evidence="1 2">
    <name type="scientific">Pseudaquabacterium rugosum</name>
    <dbReference type="NCBI Taxonomy" id="2984194"/>
    <lineage>
        <taxon>Bacteria</taxon>
        <taxon>Pseudomonadati</taxon>
        <taxon>Pseudomonadota</taxon>
        <taxon>Betaproteobacteria</taxon>
        <taxon>Burkholderiales</taxon>
        <taxon>Sphaerotilaceae</taxon>
        <taxon>Pseudaquabacterium</taxon>
    </lineage>
</organism>
<proteinExistence type="predicted"/>
<gene>
    <name evidence="1" type="ORF">AACH11_14910</name>
</gene>
<dbReference type="EMBL" id="JBBUTF010000013">
    <property type="protein sequence ID" value="MEK8027254.1"/>
    <property type="molecule type" value="Genomic_DNA"/>
</dbReference>
<dbReference type="Proteomes" id="UP001368500">
    <property type="component" value="Unassembled WGS sequence"/>
</dbReference>
<accession>A0ABU9BDQ2</accession>